<dbReference type="Proteomes" id="UP000483820">
    <property type="component" value="Chromosome IV"/>
</dbReference>
<dbReference type="InterPro" id="IPR035500">
    <property type="entry name" value="NHR-like_dom_sf"/>
</dbReference>
<dbReference type="PANTHER" id="PTHR47519:SF3">
    <property type="entry name" value="NUCLEAR HORMONE RECEPTOR FAMILY MEMBER NHR-5"/>
    <property type="match status" value="1"/>
</dbReference>
<dbReference type="PROSITE" id="PS51843">
    <property type="entry name" value="NR_LBD"/>
    <property type="match status" value="1"/>
</dbReference>
<dbReference type="SUPFAM" id="SSF48508">
    <property type="entry name" value="Nuclear receptor ligand-binding domain"/>
    <property type="match status" value="1"/>
</dbReference>
<sequence>MTVEMRTILMTLLNIETKVMKGDTQQEASKLYPLKGIDKLRDIVETPISLKGKRTEMRYEAYRMAGNDELCAIAYRRLIAAIDWVESLSPLLGHLTVDDKIALIKSSFAPLMVFNFCARTAEACQDENVLCLCNFAYVPRNISKLYEDTYHLGNGLVERALNELVAVYREYGMREEEIVCVNAMICLNPLAKDVSDSLFEKIVELRNRIADCLFSIVKEVRLSPTPNVCYGHILLSLATVTAPSSSISLSSPDEYHPTSTAPMNNHAENHLMGLNYDASTIQNGVSSNGVAHPPTVPTVPPVAARPVYDQQPSCSNQNPSTFYNFPPPPGYPPLNAGYTPNINYPQLYQQPQYYNFPAQNVDQTYPYSQDIPPPQPYFYNQNPQNYPHHHNNFQNQYAS</sequence>
<dbReference type="InterPro" id="IPR052496">
    <property type="entry name" value="Orphan_Nuclear_Rcpt"/>
</dbReference>
<dbReference type="SMART" id="SM00430">
    <property type="entry name" value="HOLI"/>
    <property type="match status" value="1"/>
</dbReference>
<evidence type="ECO:0000259" key="4">
    <source>
        <dbReference type="PROSITE" id="PS51843"/>
    </source>
</evidence>
<gene>
    <name evidence="5" type="ORF">GCK72_012638</name>
</gene>
<protein>
    <recommendedName>
        <fullName evidence="4">NR LBD domain-containing protein</fullName>
    </recommendedName>
</protein>
<evidence type="ECO:0000256" key="2">
    <source>
        <dbReference type="ARBA" id="ARBA00023163"/>
    </source>
</evidence>
<dbReference type="Pfam" id="PF00104">
    <property type="entry name" value="Hormone_recep"/>
    <property type="match status" value="1"/>
</dbReference>
<evidence type="ECO:0000313" key="5">
    <source>
        <dbReference type="EMBL" id="KAF1756185.1"/>
    </source>
</evidence>
<dbReference type="RefSeq" id="XP_053584042.1">
    <property type="nucleotide sequence ID" value="XM_053729270.1"/>
</dbReference>
<proteinExistence type="predicted"/>
<dbReference type="PANTHER" id="PTHR47519">
    <property type="entry name" value="NUCLEAR HORMONE RECEPTOR FAMILY MEMBER NHR-31-RELATED"/>
    <property type="match status" value="1"/>
</dbReference>
<keyword evidence="2" id="KW-0804">Transcription</keyword>
<dbReference type="Gene3D" id="1.10.565.10">
    <property type="entry name" value="Retinoid X Receptor"/>
    <property type="match status" value="1"/>
</dbReference>
<keyword evidence="1" id="KW-0805">Transcription regulation</keyword>
<organism evidence="5 6">
    <name type="scientific">Caenorhabditis remanei</name>
    <name type="common">Caenorhabditis vulgaris</name>
    <dbReference type="NCBI Taxonomy" id="31234"/>
    <lineage>
        <taxon>Eukaryota</taxon>
        <taxon>Metazoa</taxon>
        <taxon>Ecdysozoa</taxon>
        <taxon>Nematoda</taxon>
        <taxon>Chromadorea</taxon>
        <taxon>Rhabditida</taxon>
        <taxon>Rhabditina</taxon>
        <taxon>Rhabditomorpha</taxon>
        <taxon>Rhabditoidea</taxon>
        <taxon>Rhabditidae</taxon>
        <taxon>Peloderinae</taxon>
        <taxon>Caenorhabditis</taxon>
    </lineage>
</organism>
<dbReference type="CTD" id="78775569"/>
<name>A0A6A5GNP6_CAERE</name>
<comment type="caution">
    <text evidence="5">The sequence shown here is derived from an EMBL/GenBank/DDBJ whole genome shotgun (WGS) entry which is preliminary data.</text>
</comment>
<dbReference type="KEGG" id="crq:GCK72_012638"/>
<keyword evidence="3" id="KW-0675">Receptor</keyword>
<evidence type="ECO:0000256" key="1">
    <source>
        <dbReference type="ARBA" id="ARBA00023015"/>
    </source>
</evidence>
<feature type="domain" description="NR LBD" evidence="4">
    <location>
        <begin position="4"/>
        <end position="274"/>
    </location>
</feature>
<evidence type="ECO:0000256" key="3">
    <source>
        <dbReference type="ARBA" id="ARBA00023170"/>
    </source>
</evidence>
<dbReference type="InterPro" id="IPR000536">
    <property type="entry name" value="Nucl_hrmn_rcpt_lig-bd"/>
</dbReference>
<evidence type="ECO:0000313" key="6">
    <source>
        <dbReference type="Proteomes" id="UP000483820"/>
    </source>
</evidence>
<dbReference type="EMBL" id="WUAV01000004">
    <property type="protein sequence ID" value="KAF1756185.1"/>
    <property type="molecule type" value="Genomic_DNA"/>
</dbReference>
<dbReference type="AlphaFoldDB" id="A0A6A5GNP6"/>
<reference evidence="5 6" key="1">
    <citation type="submission" date="2019-12" db="EMBL/GenBank/DDBJ databases">
        <title>Chromosome-level assembly of the Caenorhabditis remanei genome.</title>
        <authorList>
            <person name="Teterina A.A."/>
            <person name="Willis J.H."/>
            <person name="Phillips P.C."/>
        </authorList>
    </citation>
    <scope>NUCLEOTIDE SEQUENCE [LARGE SCALE GENOMIC DNA]</scope>
    <source>
        <strain evidence="5 6">PX506</strain>
        <tissue evidence="5">Whole organism</tissue>
    </source>
</reference>
<dbReference type="GeneID" id="78775569"/>
<accession>A0A6A5GNP6</accession>